<evidence type="ECO:0000256" key="5">
    <source>
        <dbReference type="ARBA" id="ARBA00022692"/>
    </source>
</evidence>
<feature type="transmembrane region" description="Helical" evidence="8">
    <location>
        <begin position="36"/>
        <end position="56"/>
    </location>
</feature>
<dbReference type="PANTHER" id="PTHR30614:SF41">
    <property type="entry name" value="INNER MEMBRANE AMINO-ACID ABC TRANSPORTER PERMEASE PROTEIN YHDY"/>
    <property type="match status" value="1"/>
</dbReference>
<keyword evidence="4" id="KW-1003">Cell membrane</keyword>
<dbReference type="SUPFAM" id="SSF161098">
    <property type="entry name" value="MetI-like"/>
    <property type="match status" value="1"/>
</dbReference>
<dbReference type="CDD" id="cd06261">
    <property type="entry name" value="TM_PBP2"/>
    <property type="match status" value="1"/>
</dbReference>
<organism evidence="10 11">
    <name type="scientific">Advenella kashmirensis W13003</name>
    <dbReference type="NCBI Taxonomy" id="1424334"/>
    <lineage>
        <taxon>Bacteria</taxon>
        <taxon>Pseudomonadati</taxon>
        <taxon>Pseudomonadota</taxon>
        <taxon>Betaproteobacteria</taxon>
        <taxon>Burkholderiales</taxon>
        <taxon>Alcaligenaceae</taxon>
    </lineage>
</organism>
<keyword evidence="7 8" id="KW-0472">Membrane</keyword>
<dbReference type="InterPro" id="IPR043429">
    <property type="entry name" value="ArtM/GltK/GlnP/TcyL/YhdX-like"/>
</dbReference>
<dbReference type="NCBIfam" id="TIGR01726">
    <property type="entry name" value="HEQRo_perm_3TM"/>
    <property type="match status" value="1"/>
</dbReference>
<name>V8QQ66_9BURK</name>
<feature type="transmembrane region" description="Helical" evidence="8">
    <location>
        <begin position="198"/>
        <end position="225"/>
    </location>
</feature>
<evidence type="ECO:0000256" key="7">
    <source>
        <dbReference type="ARBA" id="ARBA00023136"/>
    </source>
</evidence>
<evidence type="ECO:0000256" key="8">
    <source>
        <dbReference type="RuleBase" id="RU363032"/>
    </source>
</evidence>
<keyword evidence="11" id="KW-1185">Reference proteome</keyword>
<reference evidence="10 11" key="1">
    <citation type="journal article" date="2014" name="Genome Announc.">
        <title>Draft Genome Sequence of Advenella kashmirensis Strain W13003, a Polycyclic Aromatic Hydrocarbon-Degrading Bacterium.</title>
        <authorList>
            <person name="Wang X."/>
            <person name="Jin D."/>
            <person name="Zhou L."/>
            <person name="Wu L."/>
            <person name="An W."/>
            <person name="Zhao L."/>
        </authorList>
    </citation>
    <scope>NUCLEOTIDE SEQUENCE [LARGE SCALE GENOMIC DNA]</scope>
    <source>
        <strain evidence="10 11">W13003</strain>
    </source>
</reference>
<dbReference type="GO" id="GO:0006865">
    <property type="term" value="P:amino acid transport"/>
    <property type="evidence" value="ECO:0007669"/>
    <property type="project" value="TreeGrafter"/>
</dbReference>
<dbReference type="eggNOG" id="COG0765">
    <property type="taxonomic scope" value="Bacteria"/>
</dbReference>
<gene>
    <name evidence="10" type="ORF">W822_16860</name>
</gene>
<dbReference type="Gene3D" id="1.10.3720.10">
    <property type="entry name" value="MetI-like"/>
    <property type="match status" value="1"/>
</dbReference>
<evidence type="ECO:0000313" key="11">
    <source>
        <dbReference type="Proteomes" id="UP000018733"/>
    </source>
</evidence>
<dbReference type="PROSITE" id="PS50928">
    <property type="entry name" value="ABC_TM1"/>
    <property type="match status" value="1"/>
</dbReference>
<dbReference type="PANTHER" id="PTHR30614">
    <property type="entry name" value="MEMBRANE COMPONENT OF AMINO ACID ABC TRANSPORTER"/>
    <property type="match status" value="1"/>
</dbReference>
<dbReference type="InterPro" id="IPR010065">
    <property type="entry name" value="AA_ABC_transptr_permease_3TM"/>
</dbReference>
<dbReference type="GO" id="GO:0022857">
    <property type="term" value="F:transmembrane transporter activity"/>
    <property type="evidence" value="ECO:0007669"/>
    <property type="project" value="InterPro"/>
</dbReference>
<dbReference type="InterPro" id="IPR000515">
    <property type="entry name" value="MetI-like"/>
</dbReference>
<proteinExistence type="inferred from homology"/>
<dbReference type="Pfam" id="PF00528">
    <property type="entry name" value="BPD_transp_1"/>
    <property type="match status" value="1"/>
</dbReference>
<keyword evidence="3 8" id="KW-0813">Transport</keyword>
<evidence type="ECO:0000256" key="3">
    <source>
        <dbReference type="ARBA" id="ARBA00022448"/>
    </source>
</evidence>
<evidence type="ECO:0000256" key="6">
    <source>
        <dbReference type="ARBA" id="ARBA00022989"/>
    </source>
</evidence>
<feature type="domain" description="ABC transmembrane type-1" evidence="9">
    <location>
        <begin position="162"/>
        <end position="356"/>
    </location>
</feature>
<evidence type="ECO:0000313" key="10">
    <source>
        <dbReference type="EMBL" id="ETF01460.1"/>
    </source>
</evidence>
<feature type="transmembrane region" description="Helical" evidence="8">
    <location>
        <begin position="103"/>
        <end position="121"/>
    </location>
</feature>
<keyword evidence="6 8" id="KW-1133">Transmembrane helix</keyword>
<dbReference type="EMBL" id="AYXT01000011">
    <property type="protein sequence ID" value="ETF01460.1"/>
    <property type="molecule type" value="Genomic_DNA"/>
</dbReference>
<dbReference type="GO" id="GO:0043190">
    <property type="term" value="C:ATP-binding cassette (ABC) transporter complex"/>
    <property type="evidence" value="ECO:0007669"/>
    <property type="project" value="InterPro"/>
</dbReference>
<feature type="transmembrane region" description="Helical" evidence="8">
    <location>
        <begin position="335"/>
        <end position="353"/>
    </location>
</feature>
<dbReference type="STRING" id="1424334.W822_16860"/>
<keyword evidence="5 8" id="KW-0812">Transmembrane</keyword>
<dbReference type="PATRIC" id="fig|1424334.3.peg.3390"/>
<evidence type="ECO:0000256" key="4">
    <source>
        <dbReference type="ARBA" id="ARBA00022475"/>
    </source>
</evidence>
<comment type="similarity">
    <text evidence="2">Belongs to the binding-protein-dependent transport system permease family. HisMQ subfamily.</text>
</comment>
<protein>
    <submittedName>
        <fullName evidence="10">Amino acid ABC transporter permease</fullName>
    </submittedName>
</protein>
<comment type="subcellular location">
    <subcellularLocation>
        <location evidence="1">Cell inner membrane</location>
        <topology evidence="1">Multi-pass membrane protein</topology>
    </subcellularLocation>
    <subcellularLocation>
        <location evidence="8">Cell membrane</location>
        <topology evidence="8">Multi-pass membrane protein</topology>
    </subcellularLocation>
</comment>
<feature type="transmembrane region" description="Helical" evidence="8">
    <location>
        <begin position="237"/>
        <end position="257"/>
    </location>
</feature>
<dbReference type="HOGENOM" id="CLU_019602_16_1_4"/>
<dbReference type="InterPro" id="IPR035906">
    <property type="entry name" value="MetI-like_sf"/>
</dbReference>
<evidence type="ECO:0000259" key="9">
    <source>
        <dbReference type="PROSITE" id="PS50928"/>
    </source>
</evidence>
<feature type="transmembrane region" description="Helical" evidence="8">
    <location>
        <begin position="166"/>
        <end position="186"/>
    </location>
</feature>
<dbReference type="AlphaFoldDB" id="V8QQ66"/>
<feature type="transmembrane region" description="Helical" evidence="8">
    <location>
        <begin position="290"/>
        <end position="315"/>
    </location>
</feature>
<evidence type="ECO:0000256" key="2">
    <source>
        <dbReference type="ARBA" id="ARBA00010072"/>
    </source>
</evidence>
<comment type="caution">
    <text evidence="10">The sequence shown here is derived from an EMBL/GenBank/DDBJ whole genome shotgun (WGS) entry which is preliminary data.</text>
</comment>
<dbReference type="Proteomes" id="UP000018733">
    <property type="component" value="Unassembled WGS sequence"/>
</dbReference>
<sequence length="369" mass="40712">MNTPSPDTGLIAAQPAPVGKAGVIGWVRTRLFASPLNILMTVLVVWLLMMGLPPLLEWALLKANFTAGNAQECRAGPGGACWAFIREKYRLILFGTYPYDEQWRPLLATLVLLAVIVCSAIRRFWNLWLVAIWVVGLACVACLMWGGLAGLTYVENTRWGGLPLTLILSTFGIAFAFPVGVILALGRRSNMPVIKALCVVYIEIIRGVPLISLLFMSSVMLPLFLPEGMSIDKLLRAQIAIIMFAAAYVAETVRGGLQAIDRGQIEGAQSIGLTYWQTMRKIVLPQALRIVIPPLVSIFIALFKDTSLVVVIGIYDLTLSAKASLSDPLWRGFSIEAYLFISLIYFIFCFAMSRYSKQLESRLDTGYSH</sequence>
<accession>V8QQ66</accession>
<evidence type="ECO:0000256" key="1">
    <source>
        <dbReference type="ARBA" id="ARBA00004429"/>
    </source>
</evidence>
<feature type="transmembrane region" description="Helical" evidence="8">
    <location>
        <begin position="128"/>
        <end position="154"/>
    </location>
</feature>